<evidence type="ECO:0000313" key="2">
    <source>
        <dbReference type="EMBL" id="PJR09107.1"/>
    </source>
</evidence>
<evidence type="ECO:0000313" key="3">
    <source>
        <dbReference type="Proteomes" id="UP000231987"/>
    </source>
</evidence>
<dbReference type="InterPro" id="IPR029068">
    <property type="entry name" value="Glyas_Bleomycin-R_OHBP_Dase"/>
</dbReference>
<dbReference type="SUPFAM" id="SSF54593">
    <property type="entry name" value="Glyoxalase/Bleomycin resistance protein/Dihydroxybiphenyl dioxygenase"/>
    <property type="match status" value="2"/>
</dbReference>
<dbReference type="PANTHER" id="PTHR43279:SF1">
    <property type="entry name" value="CATECHOL-2,3-DIOXYGENASE"/>
    <property type="match status" value="1"/>
</dbReference>
<dbReference type="EMBL" id="NJGD01000033">
    <property type="protein sequence ID" value="PJR09107.1"/>
    <property type="molecule type" value="Genomic_DNA"/>
</dbReference>
<dbReference type="InterPro" id="IPR004360">
    <property type="entry name" value="Glyas_Fos-R_dOase_dom"/>
</dbReference>
<feature type="domain" description="VOC" evidence="1">
    <location>
        <begin position="212"/>
        <end position="323"/>
    </location>
</feature>
<feature type="domain" description="VOC" evidence="1">
    <location>
        <begin position="53"/>
        <end position="169"/>
    </location>
</feature>
<dbReference type="RefSeq" id="WP_100674949.1">
    <property type="nucleotide sequence ID" value="NZ_NJGD01000033.1"/>
</dbReference>
<dbReference type="Proteomes" id="UP000231987">
    <property type="component" value="Unassembled WGS sequence"/>
</dbReference>
<dbReference type="GO" id="GO:0051213">
    <property type="term" value="F:dioxygenase activity"/>
    <property type="evidence" value="ECO:0007669"/>
    <property type="project" value="UniProtKB-KW"/>
</dbReference>
<dbReference type="PROSITE" id="PS51318">
    <property type="entry name" value="TAT"/>
    <property type="match status" value="1"/>
</dbReference>
<sequence length="323" mass="34997">MVGATVTRRDILMLAGVATAAAALPASLRAEGLDGASKAEVDSLPFALKTPVHIEQVSLRVMDLPMMARYYNLVLGLEEIEASRDYAILGAGGVPLLSLRQVDGIVREHPASAGLYHVAYLMPTRADLARWLVHAAMLQVPIDGFADHDVSEAIYLTDPEGNGIEVYSDRSPENWIWTDGFVTMGTKAIDLDGLVALTDRTRDTYSMPSTLRIGHIHLRVGDLAAAEAFYGNIVGLQSTRKGRKDAAFYSSGGYHHHLGMNVWNSRGAGKRAAATTGLEWFLMRLDAESMKQARTRAPAGQMAEVDGGFSLTDPWGTEIRMIG</sequence>
<gene>
    <name evidence="2" type="ORF">CEJ86_31785</name>
</gene>
<dbReference type="AlphaFoldDB" id="A0A2J0YTB3"/>
<name>A0A2J0YTB3_RHIML</name>
<proteinExistence type="predicted"/>
<dbReference type="PANTHER" id="PTHR43279">
    <property type="entry name" value="CATECHOL-2,3-DIOXYGENASE"/>
    <property type="match status" value="1"/>
</dbReference>
<dbReference type="InterPro" id="IPR037523">
    <property type="entry name" value="VOC_core"/>
</dbReference>
<keyword evidence="2" id="KW-0560">Oxidoreductase</keyword>
<dbReference type="PROSITE" id="PS51819">
    <property type="entry name" value="VOC"/>
    <property type="match status" value="2"/>
</dbReference>
<dbReference type="Pfam" id="PF00903">
    <property type="entry name" value="Glyoxalase"/>
    <property type="match status" value="2"/>
</dbReference>
<dbReference type="InterPro" id="IPR006311">
    <property type="entry name" value="TAT_signal"/>
</dbReference>
<keyword evidence="2" id="KW-0223">Dioxygenase</keyword>
<organism evidence="2 3">
    <name type="scientific">Rhizobium meliloti</name>
    <name type="common">Ensifer meliloti</name>
    <name type="synonym">Sinorhizobium meliloti</name>
    <dbReference type="NCBI Taxonomy" id="382"/>
    <lineage>
        <taxon>Bacteria</taxon>
        <taxon>Pseudomonadati</taxon>
        <taxon>Pseudomonadota</taxon>
        <taxon>Alphaproteobacteria</taxon>
        <taxon>Hyphomicrobiales</taxon>
        <taxon>Rhizobiaceae</taxon>
        <taxon>Sinorhizobium/Ensifer group</taxon>
        <taxon>Sinorhizobium</taxon>
    </lineage>
</organism>
<dbReference type="Gene3D" id="3.10.180.10">
    <property type="entry name" value="2,3-Dihydroxybiphenyl 1,2-Dioxygenase, domain 1"/>
    <property type="match status" value="2"/>
</dbReference>
<accession>A0A2J0YTB3</accession>
<reference evidence="2 3" key="1">
    <citation type="submission" date="2017-06" db="EMBL/GenBank/DDBJ databases">
        <title>Ensifer strains isolated from leguminous trees and herbs display diverse denitrification phenotypes with some acting as strong N2O sinks.</title>
        <authorList>
            <person name="Woliy K."/>
            <person name="Mania D."/>
            <person name="Bakken L.R."/>
            <person name="Frostegard A."/>
        </authorList>
    </citation>
    <scope>NUCLEOTIDE SEQUENCE [LARGE SCALE GENOMIC DNA]</scope>
    <source>
        <strain evidence="2 3">AC50a</strain>
    </source>
</reference>
<protein>
    <submittedName>
        <fullName evidence="2">Ring-cleaving dioxygenase</fullName>
    </submittedName>
</protein>
<evidence type="ECO:0000259" key="1">
    <source>
        <dbReference type="PROSITE" id="PS51819"/>
    </source>
</evidence>
<comment type="caution">
    <text evidence="2">The sequence shown here is derived from an EMBL/GenBank/DDBJ whole genome shotgun (WGS) entry which is preliminary data.</text>
</comment>